<dbReference type="InterPro" id="IPR006809">
    <property type="entry name" value="TAFII28_dom"/>
</dbReference>
<feature type="compositionally biased region" description="Basic and acidic residues" evidence="6">
    <location>
        <begin position="319"/>
        <end position="360"/>
    </location>
</feature>
<dbReference type="GO" id="GO:0046982">
    <property type="term" value="F:protein heterodimerization activity"/>
    <property type="evidence" value="ECO:0007669"/>
    <property type="project" value="InterPro"/>
</dbReference>
<comment type="subcellular location">
    <subcellularLocation>
        <location evidence="1">Nucleus</location>
    </subcellularLocation>
</comment>
<accession>A0A1X7S1U2</accession>
<dbReference type="Gene3D" id="1.10.20.10">
    <property type="entry name" value="Histone, subunit A"/>
    <property type="match status" value="1"/>
</dbReference>
<feature type="compositionally biased region" description="Polar residues" evidence="6">
    <location>
        <begin position="361"/>
        <end position="370"/>
    </location>
</feature>
<evidence type="ECO:0000313" key="9">
    <source>
        <dbReference type="Proteomes" id="UP000215127"/>
    </source>
</evidence>
<evidence type="ECO:0000256" key="5">
    <source>
        <dbReference type="ARBA" id="ARBA00023242"/>
    </source>
</evidence>
<comment type="similarity">
    <text evidence="2">Belongs to the TAF11 family.</text>
</comment>
<feature type="region of interest" description="Disordered" evidence="6">
    <location>
        <begin position="1"/>
        <end position="175"/>
    </location>
</feature>
<name>A0A1X7S1U2_ZYMT9</name>
<evidence type="ECO:0000259" key="7">
    <source>
        <dbReference type="Pfam" id="PF04719"/>
    </source>
</evidence>
<dbReference type="EMBL" id="LT853699">
    <property type="protein sequence ID" value="SMQ53638.1"/>
    <property type="molecule type" value="Genomic_DNA"/>
</dbReference>
<dbReference type="PANTHER" id="PTHR13218:SF8">
    <property type="entry name" value="TRANSCRIPTION INITIATION FACTOR TFIID SUBUNIT 11"/>
    <property type="match status" value="1"/>
</dbReference>
<feature type="compositionally biased region" description="Polar residues" evidence="6">
    <location>
        <begin position="57"/>
        <end position="74"/>
    </location>
</feature>
<feature type="compositionally biased region" description="Polar residues" evidence="6">
    <location>
        <begin position="38"/>
        <end position="50"/>
    </location>
</feature>
<organism evidence="8 9">
    <name type="scientific">Zymoseptoria tritici (strain ST99CH_3D7)</name>
    <dbReference type="NCBI Taxonomy" id="1276538"/>
    <lineage>
        <taxon>Eukaryota</taxon>
        <taxon>Fungi</taxon>
        <taxon>Dikarya</taxon>
        <taxon>Ascomycota</taxon>
        <taxon>Pezizomycotina</taxon>
        <taxon>Dothideomycetes</taxon>
        <taxon>Dothideomycetidae</taxon>
        <taxon>Mycosphaerellales</taxon>
        <taxon>Mycosphaerellaceae</taxon>
        <taxon>Zymoseptoria</taxon>
    </lineage>
</organism>
<feature type="compositionally biased region" description="Polar residues" evidence="6">
    <location>
        <begin position="396"/>
        <end position="423"/>
    </location>
</feature>
<dbReference type="CDD" id="cd08048">
    <property type="entry name" value="HFD_TAF11"/>
    <property type="match status" value="1"/>
</dbReference>
<dbReference type="GO" id="GO:0051123">
    <property type="term" value="P:RNA polymerase II preinitiation complex assembly"/>
    <property type="evidence" value="ECO:0007669"/>
    <property type="project" value="InterPro"/>
</dbReference>
<feature type="compositionally biased region" description="Basic residues" evidence="6">
    <location>
        <begin position="101"/>
        <end position="113"/>
    </location>
</feature>
<dbReference type="Pfam" id="PF04719">
    <property type="entry name" value="TAFII28"/>
    <property type="match status" value="1"/>
</dbReference>
<evidence type="ECO:0000256" key="3">
    <source>
        <dbReference type="ARBA" id="ARBA00023015"/>
    </source>
</evidence>
<evidence type="ECO:0000313" key="8">
    <source>
        <dbReference type="EMBL" id="SMQ53638.1"/>
    </source>
</evidence>
<feature type="compositionally biased region" description="Acidic residues" evidence="6">
    <location>
        <begin position="288"/>
        <end position="300"/>
    </location>
</feature>
<dbReference type="SUPFAM" id="SSF47113">
    <property type="entry name" value="Histone-fold"/>
    <property type="match status" value="1"/>
</dbReference>
<dbReference type="InterPro" id="IPR045127">
    <property type="entry name" value="TAF11-like"/>
</dbReference>
<dbReference type="Proteomes" id="UP000215127">
    <property type="component" value="Chromosome 8"/>
</dbReference>
<dbReference type="PANTHER" id="PTHR13218">
    <property type="entry name" value="TRANSCRIPTION INITIATION FACTOR TFIID SUBUNIT 11-RELATED"/>
    <property type="match status" value="1"/>
</dbReference>
<reference evidence="8 9" key="1">
    <citation type="submission" date="2016-06" db="EMBL/GenBank/DDBJ databases">
        <authorList>
            <person name="Kjaerup R.B."/>
            <person name="Dalgaard T.S."/>
            <person name="Juul-Madsen H.R."/>
        </authorList>
    </citation>
    <scope>NUCLEOTIDE SEQUENCE [LARGE SCALE GENOMIC DNA]</scope>
</reference>
<feature type="compositionally biased region" description="Basic and acidic residues" evidence="6">
    <location>
        <begin position="430"/>
        <end position="439"/>
    </location>
</feature>
<sequence length="513" mass="55411">MASPPYYPAGSPPGPSPLALPRQRPTLALPQKSRKLSIASNSAHPLRQTSFPPPERSATSPAYSSARETYSPGENDSLDDLSDTEISSAINGTGGDDGNGRKRKRGEKKPRGRPPKDPKGLAAFRAGSVNGDDGRSTTGRRAGTAGAPSVLTGDADDEEDDEDDDEAGGRAAGDFHMDAAEIDRDNQRRFLFREAIPAEHQARYDAFYRAKLRPADVRKLVNATLSQSVPANVVTVVGSYTKMFAGMLIEAAREVQDEWLAAHPKRPDGEDNPAFKRLRVMQPLYEQSDSDSEDDEDGEELNGHSDEAAGQRPVSKNGTEGDKDVEMETEGKKDEDHQTDGDPDKDTSEKLVANGDKETSSESAPKATTSVERDEKPSLDGLPDGDPDSSDEQAGKDTTSVAALPRNGQSQKDSTTSLPNGSQKTSKKRKSEDKEEKLLEQLPDDFGRVEPGAWGLSKDIDDCDRGPLLPDHLREALRRYKRSRAGGSVGFTGISLEGRDGVAPKMGGRRLFK</sequence>
<evidence type="ECO:0000256" key="2">
    <source>
        <dbReference type="ARBA" id="ARBA00009788"/>
    </source>
</evidence>
<keyword evidence="5" id="KW-0539">Nucleus</keyword>
<proteinExistence type="inferred from homology"/>
<dbReference type="GO" id="GO:0016251">
    <property type="term" value="F:RNA polymerase II general transcription initiation factor activity"/>
    <property type="evidence" value="ECO:0007669"/>
    <property type="project" value="TreeGrafter"/>
</dbReference>
<evidence type="ECO:0000256" key="4">
    <source>
        <dbReference type="ARBA" id="ARBA00023163"/>
    </source>
</evidence>
<feature type="region of interest" description="Disordered" evidence="6">
    <location>
        <begin position="286"/>
        <end position="450"/>
    </location>
</feature>
<evidence type="ECO:0000256" key="6">
    <source>
        <dbReference type="SAM" id="MobiDB-lite"/>
    </source>
</evidence>
<dbReference type="STRING" id="1276538.A0A1X7S1U2"/>
<keyword evidence="3" id="KW-0805">Transcription regulation</keyword>
<feature type="compositionally biased region" description="Acidic residues" evidence="6">
    <location>
        <begin position="154"/>
        <end position="166"/>
    </location>
</feature>
<protein>
    <recommendedName>
        <fullName evidence="7">TAFII28-like protein domain-containing protein</fullName>
    </recommendedName>
</protein>
<feature type="compositionally biased region" description="Pro residues" evidence="6">
    <location>
        <begin position="1"/>
        <end position="18"/>
    </location>
</feature>
<keyword evidence="4" id="KW-0804">Transcription</keyword>
<dbReference type="InterPro" id="IPR009072">
    <property type="entry name" value="Histone-fold"/>
</dbReference>
<feature type="region of interest" description="Disordered" evidence="6">
    <location>
        <begin position="488"/>
        <end position="513"/>
    </location>
</feature>
<evidence type="ECO:0000256" key="1">
    <source>
        <dbReference type="ARBA" id="ARBA00004123"/>
    </source>
</evidence>
<feature type="domain" description="TAFII28-like protein" evidence="7">
    <location>
        <begin position="197"/>
        <end position="268"/>
    </location>
</feature>
<gene>
    <name evidence="8" type="ORF">ZT3D7_G8792</name>
</gene>
<dbReference type="AlphaFoldDB" id="A0A1X7S1U2"/>
<dbReference type="GO" id="GO:0005669">
    <property type="term" value="C:transcription factor TFIID complex"/>
    <property type="evidence" value="ECO:0007669"/>
    <property type="project" value="InterPro"/>
</dbReference>
<keyword evidence="9" id="KW-1185">Reference proteome</keyword>